<protein>
    <submittedName>
        <fullName evidence="1">Uncharacterized protein</fullName>
    </submittedName>
</protein>
<dbReference type="OrthoDB" id="10418908at2759"/>
<evidence type="ECO:0000313" key="1">
    <source>
        <dbReference type="EMBL" id="KRY16825.1"/>
    </source>
</evidence>
<evidence type="ECO:0000313" key="2">
    <source>
        <dbReference type="Proteomes" id="UP000054783"/>
    </source>
</evidence>
<organism evidence="1 2">
    <name type="scientific">Trichinella patagoniensis</name>
    <dbReference type="NCBI Taxonomy" id="990121"/>
    <lineage>
        <taxon>Eukaryota</taxon>
        <taxon>Metazoa</taxon>
        <taxon>Ecdysozoa</taxon>
        <taxon>Nematoda</taxon>
        <taxon>Enoplea</taxon>
        <taxon>Dorylaimia</taxon>
        <taxon>Trichinellida</taxon>
        <taxon>Trichinellidae</taxon>
        <taxon>Trichinella</taxon>
    </lineage>
</organism>
<sequence length="96" mass="10783">MGAWLLCQDRPCSTRLACPSPFLDVFPLLGPVVSMPYLFQRLRHAQVGPRLPVVDGGQDLRDPLPRYDLQQPCLARIRGLPLPAYGPLMHDYPFAL</sequence>
<dbReference type="AlphaFoldDB" id="A0A0V0ZXH4"/>
<dbReference type="Proteomes" id="UP000054783">
    <property type="component" value="Unassembled WGS sequence"/>
</dbReference>
<reference evidence="1 2" key="1">
    <citation type="submission" date="2015-01" db="EMBL/GenBank/DDBJ databases">
        <title>Evolution of Trichinella species and genotypes.</title>
        <authorList>
            <person name="Korhonen P.K."/>
            <person name="Edoardo P."/>
            <person name="Giuseppe L.R."/>
            <person name="Gasser R.B."/>
        </authorList>
    </citation>
    <scope>NUCLEOTIDE SEQUENCE [LARGE SCALE GENOMIC DNA]</scope>
    <source>
        <strain evidence="1">ISS2496</strain>
    </source>
</reference>
<name>A0A0V0ZXH4_9BILA</name>
<gene>
    <name evidence="1" type="ORF">T12_4747</name>
</gene>
<accession>A0A0V0ZXH4</accession>
<comment type="caution">
    <text evidence="1">The sequence shown here is derived from an EMBL/GenBank/DDBJ whole genome shotgun (WGS) entry which is preliminary data.</text>
</comment>
<proteinExistence type="predicted"/>
<dbReference type="EMBL" id="JYDQ01000072">
    <property type="protein sequence ID" value="KRY16825.1"/>
    <property type="molecule type" value="Genomic_DNA"/>
</dbReference>
<keyword evidence="2" id="KW-1185">Reference proteome</keyword>